<evidence type="ECO:0000256" key="3">
    <source>
        <dbReference type="ARBA" id="ARBA00023125"/>
    </source>
</evidence>
<proteinExistence type="predicted"/>
<dbReference type="EMBL" id="CM000881">
    <property type="protein sequence ID" value="KQK07648.1"/>
    <property type="molecule type" value="Genomic_DNA"/>
</dbReference>
<dbReference type="GO" id="GO:0005634">
    <property type="term" value="C:nucleus"/>
    <property type="evidence" value="ECO:0007669"/>
    <property type="project" value="UniProtKB-SubCell"/>
</dbReference>
<evidence type="ECO:0000256" key="4">
    <source>
        <dbReference type="ARBA" id="ARBA00023163"/>
    </source>
</evidence>
<keyword evidence="9" id="KW-1185">Reference proteome</keyword>
<feature type="domain" description="MADS-box" evidence="6">
    <location>
        <begin position="2"/>
        <end position="47"/>
    </location>
</feature>
<keyword evidence="3" id="KW-0238">DNA-binding</keyword>
<reference evidence="8" key="3">
    <citation type="submission" date="2018-08" db="UniProtKB">
        <authorList>
            <consortium name="EnsemblPlants"/>
        </authorList>
    </citation>
    <scope>IDENTIFICATION</scope>
    <source>
        <strain evidence="8">cv. Bd21</strain>
    </source>
</reference>
<evidence type="ECO:0000313" key="8">
    <source>
        <dbReference type="EnsemblPlants" id="KQK07648"/>
    </source>
</evidence>
<dbReference type="Gramene" id="KQK07648">
    <property type="protein sequence ID" value="KQK07648"/>
    <property type="gene ID" value="BRADI_2g36782v3"/>
</dbReference>
<dbReference type="Proteomes" id="UP000008810">
    <property type="component" value="Chromosome 2"/>
</dbReference>
<dbReference type="GO" id="GO:0000978">
    <property type="term" value="F:RNA polymerase II cis-regulatory region sequence-specific DNA binding"/>
    <property type="evidence" value="ECO:0000318"/>
    <property type="project" value="GO_Central"/>
</dbReference>
<reference evidence="7 8" key="1">
    <citation type="journal article" date="2010" name="Nature">
        <title>Genome sequencing and analysis of the model grass Brachypodium distachyon.</title>
        <authorList>
            <consortium name="International Brachypodium Initiative"/>
        </authorList>
    </citation>
    <scope>NUCLEOTIDE SEQUENCE [LARGE SCALE GENOMIC DNA]</scope>
    <source>
        <strain evidence="7 8">Bd21</strain>
    </source>
</reference>
<dbReference type="SUPFAM" id="SSF55455">
    <property type="entry name" value="SRF-like"/>
    <property type="match status" value="1"/>
</dbReference>
<dbReference type="PROSITE" id="PS50066">
    <property type="entry name" value="MADS_BOX_2"/>
    <property type="match status" value="1"/>
</dbReference>
<accession>A0A0Q3G8C3</accession>
<dbReference type="RefSeq" id="XP_010233356.1">
    <property type="nucleotide sequence ID" value="XM_010235054.1"/>
</dbReference>
<evidence type="ECO:0000259" key="6">
    <source>
        <dbReference type="PROSITE" id="PS50066"/>
    </source>
</evidence>
<dbReference type="Pfam" id="PF00319">
    <property type="entry name" value="SRF-TF"/>
    <property type="match status" value="1"/>
</dbReference>
<evidence type="ECO:0000313" key="9">
    <source>
        <dbReference type="Proteomes" id="UP000008810"/>
    </source>
</evidence>
<evidence type="ECO:0000256" key="5">
    <source>
        <dbReference type="ARBA" id="ARBA00023242"/>
    </source>
</evidence>
<gene>
    <name evidence="8" type="primary">LOC104583239</name>
    <name evidence="7" type="ORF">BRADI_2g36782v3</name>
</gene>
<keyword evidence="4" id="KW-0804">Transcription</keyword>
<dbReference type="EnsemblPlants" id="KQK07648">
    <property type="protein sequence ID" value="KQK07648"/>
    <property type="gene ID" value="BRADI_2g36782v3"/>
</dbReference>
<dbReference type="OrthoDB" id="779403at2759"/>
<dbReference type="Gene3D" id="3.40.1810.10">
    <property type="entry name" value="Transcription factor, MADS-box"/>
    <property type="match status" value="1"/>
</dbReference>
<evidence type="ECO:0000256" key="2">
    <source>
        <dbReference type="ARBA" id="ARBA00023015"/>
    </source>
</evidence>
<dbReference type="AlphaFoldDB" id="A0A0Q3G8C3"/>
<keyword evidence="2" id="KW-0805">Transcription regulation</keyword>
<organism evidence="7">
    <name type="scientific">Brachypodium distachyon</name>
    <name type="common">Purple false brome</name>
    <name type="synonym">Trachynia distachya</name>
    <dbReference type="NCBI Taxonomy" id="15368"/>
    <lineage>
        <taxon>Eukaryota</taxon>
        <taxon>Viridiplantae</taxon>
        <taxon>Streptophyta</taxon>
        <taxon>Embryophyta</taxon>
        <taxon>Tracheophyta</taxon>
        <taxon>Spermatophyta</taxon>
        <taxon>Magnoliopsida</taxon>
        <taxon>Liliopsida</taxon>
        <taxon>Poales</taxon>
        <taxon>Poaceae</taxon>
        <taxon>BOP clade</taxon>
        <taxon>Pooideae</taxon>
        <taxon>Stipodae</taxon>
        <taxon>Brachypodieae</taxon>
        <taxon>Brachypodium</taxon>
    </lineage>
</organism>
<dbReference type="GO" id="GO:0000981">
    <property type="term" value="F:DNA-binding transcription factor activity, RNA polymerase II-specific"/>
    <property type="evidence" value="ECO:0000318"/>
    <property type="project" value="GO_Central"/>
</dbReference>
<name>A0A0Q3G8C3_BRADI</name>
<protein>
    <recommendedName>
        <fullName evidence="6">MADS-box domain-containing protein</fullName>
    </recommendedName>
</protein>
<dbReference type="GeneID" id="104583239"/>
<dbReference type="GO" id="GO:0006357">
    <property type="term" value="P:regulation of transcription by RNA polymerase II"/>
    <property type="evidence" value="ECO:0000318"/>
    <property type="project" value="GO_Central"/>
</dbReference>
<dbReference type="SMART" id="SM00432">
    <property type="entry name" value="MADS"/>
    <property type="match status" value="1"/>
</dbReference>
<reference evidence="7" key="2">
    <citation type="submission" date="2017-06" db="EMBL/GenBank/DDBJ databases">
        <title>WGS assembly of Brachypodium distachyon.</title>
        <authorList>
            <consortium name="The International Brachypodium Initiative"/>
            <person name="Lucas S."/>
            <person name="Harmon-Smith M."/>
            <person name="Lail K."/>
            <person name="Tice H."/>
            <person name="Grimwood J."/>
            <person name="Bruce D."/>
            <person name="Barry K."/>
            <person name="Shu S."/>
            <person name="Lindquist E."/>
            <person name="Wang M."/>
            <person name="Pitluck S."/>
            <person name="Vogel J.P."/>
            <person name="Garvin D.F."/>
            <person name="Mockler T.C."/>
            <person name="Schmutz J."/>
            <person name="Rokhsar D."/>
            <person name="Bevan M.W."/>
        </authorList>
    </citation>
    <scope>NUCLEOTIDE SEQUENCE</scope>
    <source>
        <strain evidence="7">Bd21</strain>
    </source>
</reference>
<comment type="subcellular location">
    <subcellularLocation>
        <location evidence="1">Nucleus</location>
    </subcellularLocation>
</comment>
<dbReference type="KEGG" id="bdi:104583239"/>
<evidence type="ECO:0000256" key="1">
    <source>
        <dbReference type="ARBA" id="ARBA00004123"/>
    </source>
</evidence>
<evidence type="ECO:0000313" key="7">
    <source>
        <dbReference type="EMBL" id="KQK07648.1"/>
    </source>
</evidence>
<dbReference type="GO" id="GO:0046983">
    <property type="term" value="F:protein dimerization activity"/>
    <property type="evidence" value="ECO:0007669"/>
    <property type="project" value="InterPro"/>
</dbReference>
<keyword evidence="5" id="KW-0539">Nucleus</keyword>
<dbReference type="InterPro" id="IPR036879">
    <property type="entry name" value="TF_MADSbox_sf"/>
</dbReference>
<dbReference type="InterPro" id="IPR002100">
    <property type="entry name" value="TF_MADSbox"/>
</dbReference>
<sequence>MATRGALKLKWIVKDLQRKRTLKKRLASLIKMVFELTVLCDVKAFLVSHVPGEEQPVVWPSPEEAPALVEKYKELSALGKVKEIDILTIWTKQVEKHKVKVFNGSRANGERELKAILRRKLNDLFVGRPRSAEDLTPGVRSELGRLMEGILKDVGKRIEEKRSAAPPAIADVPEEVVQAPPAAAPLTMVAPPLMLEPPPTAVPVVEPQQPHDLEAPPPMTLDGQPRHGSFLFEMFDAMDVAGDGGGLPTPEELREVFARAGLLAPQPPPSDA</sequence>
<dbReference type="STRING" id="15368.A0A0Q3G8C3"/>